<evidence type="ECO:0000259" key="2">
    <source>
        <dbReference type="Pfam" id="PF24035"/>
    </source>
</evidence>
<dbReference type="Pfam" id="PF24035">
    <property type="entry name" value="DUF7344"/>
    <property type="match status" value="1"/>
</dbReference>
<name>A0A8J8Q3C8_9EURY</name>
<dbReference type="EMBL" id="PHNJ01000004">
    <property type="protein sequence ID" value="TYL38641.1"/>
    <property type="molecule type" value="Genomic_DNA"/>
</dbReference>
<organism evidence="3 4">
    <name type="scientific">Natronococcus pandeyae</name>
    <dbReference type="NCBI Taxonomy" id="2055836"/>
    <lineage>
        <taxon>Archaea</taxon>
        <taxon>Methanobacteriati</taxon>
        <taxon>Methanobacteriota</taxon>
        <taxon>Stenosarchaea group</taxon>
        <taxon>Halobacteria</taxon>
        <taxon>Halobacteriales</taxon>
        <taxon>Natrialbaceae</taxon>
        <taxon>Natronococcus</taxon>
    </lineage>
</organism>
<evidence type="ECO:0000313" key="3">
    <source>
        <dbReference type="EMBL" id="TYL38641.1"/>
    </source>
</evidence>
<dbReference type="AlphaFoldDB" id="A0A8J8Q3C8"/>
<dbReference type="Proteomes" id="UP000766904">
    <property type="component" value="Unassembled WGS sequence"/>
</dbReference>
<evidence type="ECO:0000313" key="4">
    <source>
        <dbReference type="Proteomes" id="UP000766904"/>
    </source>
</evidence>
<dbReference type="RefSeq" id="WP_148857568.1">
    <property type="nucleotide sequence ID" value="NZ_PHNJ01000004.1"/>
</dbReference>
<gene>
    <name evidence="3" type="ORF">CV102_08975</name>
</gene>
<feature type="region of interest" description="Disordered" evidence="1">
    <location>
        <begin position="106"/>
        <end position="140"/>
    </location>
</feature>
<feature type="domain" description="DUF7344" evidence="2">
    <location>
        <begin position="13"/>
        <end position="89"/>
    </location>
</feature>
<evidence type="ECO:0000256" key="1">
    <source>
        <dbReference type="SAM" id="MobiDB-lite"/>
    </source>
</evidence>
<dbReference type="OrthoDB" id="247722at2157"/>
<sequence length="140" mass="15633">MPEPEHADLDTAFELLSRSRCRYAMYYLLENQHTNVDKLSKKITAWEAEKPVQSVTEEKKQTVTASLIHNHLPRLADLGIIEFDHRSGDLAVADGFESVRDSVERARALDDGPVADEESVDSVLYSDPLTETSPNSSSSE</sequence>
<accession>A0A8J8Q3C8</accession>
<keyword evidence="4" id="KW-1185">Reference proteome</keyword>
<proteinExistence type="predicted"/>
<comment type="caution">
    <text evidence="3">The sequence shown here is derived from an EMBL/GenBank/DDBJ whole genome shotgun (WGS) entry which is preliminary data.</text>
</comment>
<protein>
    <recommendedName>
        <fullName evidence="2">DUF7344 domain-containing protein</fullName>
    </recommendedName>
</protein>
<feature type="compositionally biased region" description="Polar residues" evidence="1">
    <location>
        <begin position="129"/>
        <end position="140"/>
    </location>
</feature>
<reference evidence="3" key="1">
    <citation type="submission" date="2017-11" db="EMBL/GenBank/DDBJ databases">
        <authorList>
            <person name="Kajale S.C."/>
            <person name="Sharma A."/>
        </authorList>
    </citation>
    <scope>NUCLEOTIDE SEQUENCE</scope>
    <source>
        <strain evidence="3">LS1_42</strain>
    </source>
</reference>
<dbReference type="InterPro" id="IPR055768">
    <property type="entry name" value="DUF7344"/>
</dbReference>